<sequence length="269" mass="29293">MKLNYTLQSGNDLLEGQENRPTLILIHGMFGSLSNLGVLARSLVADYRVVSVDLRNHGDSPHELLMDLPSMAADIVELMDDLNLVSASLIGHSLGGKVAMQVALNNPQRVTNLVVIDIAPVTYGARQDAALDGLNLLAKNTIKSRRDADALISEHIAEASVRAFLLKNLARSPEGDFSLKLNLSSINQNYASTLVAAPTGQPYVGPALFLKGEHSAYIQDKHRPIIEQLFPHSQLEIIADTAHWLHAEKPETVNASIRAFIETKTPTKP</sequence>
<gene>
    <name evidence="3" type="ORF">GB2207_00725</name>
</gene>
<evidence type="ECO:0000313" key="4">
    <source>
        <dbReference type="Proteomes" id="UP000005555"/>
    </source>
</evidence>
<dbReference type="Pfam" id="PF00561">
    <property type="entry name" value="Abhydrolase_1"/>
    <property type="match status" value="1"/>
</dbReference>
<reference evidence="3 4" key="1">
    <citation type="submission" date="2006-03" db="EMBL/GenBank/DDBJ databases">
        <authorList>
            <person name="Giovannoni S.J."/>
            <person name="Cho J.-C."/>
            <person name="Ferriera S."/>
            <person name="Johnson J."/>
            <person name="Kravitz S."/>
            <person name="Halpern A."/>
            <person name="Remington K."/>
            <person name="Beeson K."/>
            <person name="Tran B."/>
            <person name="Rogers Y.-H."/>
            <person name="Friedman R."/>
            <person name="Venter J.C."/>
        </authorList>
    </citation>
    <scope>NUCLEOTIDE SEQUENCE [LARGE SCALE GENOMIC DNA]</scope>
    <source>
        <strain evidence="3 4">HTCC2207</strain>
    </source>
</reference>
<dbReference type="STRING" id="314287.GB2207_00725"/>
<dbReference type="PANTHER" id="PTHR46118">
    <property type="entry name" value="PROTEIN ABHD11"/>
    <property type="match status" value="1"/>
</dbReference>
<evidence type="ECO:0000256" key="1">
    <source>
        <dbReference type="ARBA" id="ARBA00022801"/>
    </source>
</evidence>
<dbReference type="AlphaFoldDB" id="Q1YPN0"/>
<proteinExistence type="predicted"/>
<dbReference type="ESTHER" id="9gamm-q1ypn0">
    <property type="family name" value="ABHD11-Acetyl_transferase"/>
</dbReference>
<dbReference type="SUPFAM" id="SSF53474">
    <property type="entry name" value="alpha/beta-Hydrolases"/>
    <property type="match status" value="1"/>
</dbReference>
<dbReference type="PRINTS" id="PR00111">
    <property type="entry name" value="ABHYDROLASE"/>
</dbReference>
<dbReference type="EMBL" id="AAPI01000009">
    <property type="protein sequence ID" value="EAS46141.1"/>
    <property type="molecule type" value="Genomic_DNA"/>
</dbReference>
<dbReference type="eggNOG" id="COG0596">
    <property type="taxonomic scope" value="Bacteria"/>
</dbReference>
<protein>
    <submittedName>
        <fullName evidence="3">Hydrolase, alpha/beta fold family protein</fullName>
    </submittedName>
</protein>
<accession>Q1YPN0</accession>
<dbReference type="GO" id="GO:0016787">
    <property type="term" value="F:hydrolase activity"/>
    <property type="evidence" value="ECO:0007669"/>
    <property type="project" value="UniProtKB-KW"/>
</dbReference>
<dbReference type="HOGENOM" id="CLU_020336_53_1_6"/>
<feature type="domain" description="AB hydrolase-1" evidence="2">
    <location>
        <begin position="21"/>
        <end position="250"/>
    </location>
</feature>
<dbReference type="InterPro" id="IPR000639">
    <property type="entry name" value="Epox_hydrolase-like"/>
</dbReference>
<dbReference type="Proteomes" id="UP000005555">
    <property type="component" value="Unassembled WGS sequence"/>
</dbReference>
<dbReference type="PRINTS" id="PR00412">
    <property type="entry name" value="EPOXHYDRLASE"/>
</dbReference>
<keyword evidence="4" id="KW-1185">Reference proteome</keyword>
<comment type="caution">
    <text evidence="3">The sequence shown here is derived from an EMBL/GenBank/DDBJ whole genome shotgun (WGS) entry which is preliminary data.</text>
</comment>
<dbReference type="Gene3D" id="3.40.50.1820">
    <property type="entry name" value="alpha/beta hydrolase"/>
    <property type="match status" value="1"/>
</dbReference>
<dbReference type="InterPro" id="IPR000073">
    <property type="entry name" value="AB_hydrolase_1"/>
</dbReference>
<evidence type="ECO:0000313" key="3">
    <source>
        <dbReference type="EMBL" id="EAS46141.1"/>
    </source>
</evidence>
<dbReference type="OrthoDB" id="9808398at2"/>
<dbReference type="PANTHER" id="PTHR46118:SF4">
    <property type="entry name" value="PROTEIN ABHD11"/>
    <property type="match status" value="1"/>
</dbReference>
<organism evidence="3 4">
    <name type="scientific">gamma proteobacterium HTCC2207</name>
    <dbReference type="NCBI Taxonomy" id="314287"/>
    <lineage>
        <taxon>Bacteria</taxon>
        <taxon>Pseudomonadati</taxon>
        <taxon>Pseudomonadota</taxon>
        <taxon>Gammaproteobacteria</taxon>
        <taxon>Cellvibrionales</taxon>
        <taxon>Porticoccaceae</taxon>
        <taxon>SAR92 clade</taxon>
    </lineage>
</organism>
<evidence type="ECO:0000259" key="2">
    <source>
        <dbReference type="Pfam" id="PF00561"/>
    </source>
</evidence>
<dbReference type="InterPro" id="IPR029058">
    <property type="entry name" value="AB_hydrolase_fold"/>
</dbReference>
<keyword evidence="1 3" id="KW-0378">Hydrolase</keyword>
<name>Q1YPN0_9GAMM</name>